<keyword evidence="11" id="KW-1185">Reference proteome</keyword>
<keyword evidence="2" id="KW-0645">Protease</keyword>
<dbReference type="GO" id="GO:0046872">
    <property type="term" value="F:metal ion binding"/>
    <property type="evidence" value="ECO:0007669"/>
    <property type="project" value="UniProtKB-KW"/>
</dbReference>
<reference evidence="11" key="1">
    <citation type="submission" date="2016-10" db="EMBL/GenBank/DDBJ databases">
        <authorList>
            <person name="Varghese N."/>
            <person name="Submissions S."/>
        </authorList>
    </citation>
    <scope>NUCLEOTIDE SEQUENCE [LARGE SCALE GENOMIC DNA]</scope>
    <source>
        <strain evidence="11">XBD1002</strain>
    </source>
</reference>
<gene>
    <name evidence="10" type="ORF">SAMN04487775_1185</name>
</gene>
<dbReference type="SUPFAM" id="SSF55486">
    <property type="entry name" value="Metalloproteases ('zincins'), catalytic domain"/>
    <property type="match status" value="1"/>
</dbReference>
<dbReference type="GO" id="GO:0005886">
    <property type="term" value="C:plasma membrane"/>
    <property type="evidence" value="ECO:0007669"/>
    <property type="project" value="TreeGrafter"/>
</dbReference>
<evidence type="ECO:0000259" key="9">
    <source>
        <dbReference type="Pfam" id="PF05649"/>
    </source>
</evidence>
<dbReference type="AlphaFoldDB" id="A0A1I3NKK1"/>
<name>A0A1I3NKK1_9SPIR</name>
<dbReference type="InterPro" id="IPR024079">
    <property type="entry name" value="MetalloPept_cat_dom_sf"/>
</dbReference>
<dbReference type="PROSITE" id="PS51885">
    <property type="entry name" value="NEPRILYSIN"/>
    <property type="match status" value="1"/>
</dbReference>
<keyword evidence="3" id="KW-0479">Metal-binding</keyword>
<dbReference type="Gene3D" id="3.40.390.10">
    <property type="entry name" value="Collagenase (Catalytic Domain)"/>
    <property type="match status" value="1"/>
</dbReference>
<comment type="cofactor">
    <cofactor evidence="1">
        <name>Zn(2+)</name>
        <dbReference type="ChEBI" id="CHEBI:29105"/>
    </cofactor>
</comment>
<keyword evidence="4" id="KW-0378">Hydrolase</keyword>
<dbReference type="EMBL" id="FORI01000018">
    <property type="protein sequence ID" value="SFJ09709.1"/>
    <property type="molecule type" value="Genomic_DNA"/>
</dbReference>
<dbReference type="InterPro" id="IPR000718">
    <property type="entry name" value="Peptidase_M13"/>
</dbReference>
<dbReference type="Pfam" id="PF01431">
    <property type="entry name" value="Peptidase_M13"/>
    <property type="match status" value="1"/>
</dbReference>
<accession>A0A1I3NKK1</accession>
<sequence>MKSSRTYVVSAVVLLAVLLAGCANSSNSKKWINSNLDGNLLSEKPSLKDDFYQSLNYETLKKPLSGSEDSGTTENNEDFTNPFVNQIASMAAASGAESLENSDSQNLSEKQKLIALYNMGMDWEHRNELGLQPILPVLKKIQSVKSIEQLNSILEDDNIRLFFPIKIDQKSKVGSLYYSPKISLIYVISDDYDLYFDFYMTMLQRVGYSQEKAEELLKSAYELEKRYNLNLVKEKGSDKNLYFGQLKDSYKNFPITEYLESNGLAGLNFGFTPDFEIFDSLYVEENLEAVKTLCLCRLFTASTCLLDREALDCYLKVNEKFTGFKRNFSNEELVILFLNEFIPNYLGKVWCEEYCSEEIIADIENLCNDILSNYKKEISSWEWLSTGSRYTLVELLNKTKVIAGHSNFYDYSDLQLKDNFFDSILEVVKLEKKIQSKNCFKDPDIYEWSWAPQVSNAYYNPSNNSINILAGYIFLSRIKYDVNDSYEKKLSGLGFTMAHEISHLFSHSAGDDGVLMQIIGTTDHKEIENRIVSVSDYFSTCEIFDGVNCDGTKCRTEIGADVFGMSAILKTAAAVPDFDYKLFFEYYAKNNASESTEKLLRNQHETDPHPLDFLRVNAIVQQFDEFYEAFDINRGDGMYLAPEKRFKL</sequence>
<dbReference type="Gene3D" id="1.10.1380.10">
    <property type="entry name" value="Neutral endopeptidase , domain2"/>
    <property type="match status" value="1"/>
</dbReference>
<dbReference type="OrthoDB" id="9775677at2"/>
<dbReference type="PANTHER" id="PTHR11733:SF241">
    <property type="entry name" value="GH26575P-RELATED"/>
    <property type="match status" value="1"/>
</dbReference>
<evidence type="ECO:0000313" key="11">
    <source>
        <dbReference type="Proteomes" id="UP000182737"/>
    </source>
</evidence>
<protein>
    <submittedName>
        <fullName evidence="10">Predicted metalloendopeptidase</fullName>
    </submittedName>
</protein>
<dbReference type="InterPro" id="IPR008753">
    <property type="entry name" value="Peptidase_M13_N"/>
</dbReference>
<dbReference type="PANTHER" id="PTHR11733">
    <property type="entry name" value="ZINC METALLOPROTEASE FAMILY M13 NEPRILYSIN-RELATED"/>
    <property type="match status" value="1"/>
</dbReference>
<feature type="chain" id="PRO_5010282245" evidence="7">
    <location>
        <begin position="26"/>
        <end position="648"/>
    </location>
</feature>
<evidence type="ECO:0000256" key="4">
    <source>
        <dbReference type="ARBA" id="ARBA00022801"/>
    </source>
</evidence>
<feature type="signal peptide" evidence="7">
    <location>
        <begin position="1"/>
        <end position="25"/>
    </location>
</feature>
<keyword evidence="6" id="KW-0482">Metalloprotease</keyword>
<evidence type="ECO:0000256" key="1">
    <source>
        <dbReference type="ARBA" id="ARBA00001947"/>
    </source>
</evidence>
<evidence type="ECO:0000256" key="2">
    <source>
        <dbReference type="ARBA" id="ARBA00022670"/>
    </source>
</evidence>
<dbReference type="GO" id="GO:0016485">
    <property type="term" value="P:protein processing"/>
    <property type="evidence" value="ECO:0007669"/>
    <property type="project" value="TreeGrafter"/>
</dbReference>
<keyword evidence="7" id="KW-0732">Signal</keyword>
<dbReference type="Pfam" id="PF05649">
    <property type="entry name" value="Peptidase_M13_N"/>
    <property type="match status" value="1"/>
</dbReference>
<feature type="domain" description="Peptidase M13 N-terminal" evidence="9">
    <location>
        <begin position="48"/>
        <end position="402"/>
    </location>
</feature>
<evidence type="ECO:0000313" key="10">
    <source>
        <dbReference type="EMBL" id="SFJ09709.1"/>
    </source>
</evidence>
<dbReference type="GO" id="GO:0004222">
    <property type="term" value="F:metalloendopeptidase activity"/>
    <property type="evidence" value="ECO:0007669"/>
    <property type="project" value="InterPro"/>
</dbReference>
<evidence type="ECO:0000256" key="7">
    <source>
        <dbReference type="SAM" id="SignalP"/>
    </source>
</evidence>
<evidence type="ECO:0000259" key="8">
    <source>
        <dbReference type="Pfam" id="PF01431"/>
    </source>
</evidence>
<evidence type="ECO:0000256" key="6">
    <source>
        <dbReference type="ARBA" id="ARBA00023049"/>
    </source>
</evidence>
<feature type="domain" description="Peptidase M13 C-terminal" evidence="8">
    <location>
        <begin position="456"/>
        <end position="645"/>
    </location>
</feature>
<keyword evidence="5" id="KW-0862">Zinc</keyword>
<dbReference type="InterPro" id="IPR018497">
    <property type="entry name" value="Peptidase_M13_C"/>
</dbReference>
<dbReference type="InterPro" id="IPR042089">
    <property type="entry name" value="Peptidase_M13_dom_2"/>
</dbReference>
<evidence type="ECO:0000256" key="3">
    <source>
        <dbReference type="ARBA" id="ARBA00022723"/>
    </source>
</evidence>
<evidence type="ECO:0000256" key="5">
    <source>
        <dbReference type="ARBA" id="ARBA00022833"/>
    </source>
</evidence>
<organism evidence="10 11">
    <name type="scientific">Treponema bryantii</name>
    <dbReference type="NCBI Taxonomy" id="163"/>
    <lineage>
        <taxon>Bacteria</taxon>
        <taxon>Pseudomonadati</taxon>
        <taxon>Spirochaetota</taxon>
        <taxon>Spirochaetia</taxon>
        <taxon>Spirochaetales</taxon>
        <taxon>Treponemataceae</taxon>
        <taxon>Treponema</taxon>
    </lineage>
</organism>
<dbReference type="Proteomes" id="UP000182737">
    <property type="component" value="Unassembled WGS sequence"/>
</dbReference>
<dbReference type="RefSeq" id="WP_074933898.1">
    <property type="nucleotide sequence ID" value="NZ_FORI01000018.1"/>
</dbReference>
<proteinExistence type="predicted"/>
<dbReference type="PROSITE" id="PS51257">
    <property type="entry name" value="PROKAR_LIPOPROTEIN"/>
    <property type="match status" value="1"/>
</dbReference>